<accession>A0ABN0X7D4</accession>
<evidence type="ECO:0000313" key="4">
    <source>
        <dbReference type="EMBL" id="GAA0356984.1"/>
    </source>
</evidence>
<keyword evidence="5" id="KW-1185">Reference proteome</keyword>
<comment type="caution">
    <text evidence="4">The sequence shown here is derived from an EMBL/GenBank/DDBJ whole genome shotgun (WGS) entry which is preliminary data.</text>
</comment>
<comment type="caution">
    <text evidence="2">Lacks conserved residue(s) required for the propagation of feature annotation.</text>
</comment>
<dbReference type="Proteomes" id="UP001501757">
    <property type="component" value="Unassembled WGS sequence"/>
</dbReference>
<dbReference type="InterPro" id="IPR001647">
    <property type="entry name" value="HTH_TetR"/>
</dbReference>
<proteinExistence type="predicted"/>
<dbReference type="Pfam" id="PF14246">
    <property type="entry name" value="TetR_C_7"/>
    <property type="match status" value="1"/>
</dbReference>
<reference evidence="4 5" key="1">
    <citation type="journal article" date="2019" name="Int. J. Syst. Evol. Microbiol.">
        <title>The Global Catalogue of Microorganisms (GCM) 10K type strain sequencing project: providing services to taxonomists for standard genome sequencing and annotation.</title>
        <authorList>
            <consortium name="The Broad Institute Genomics Platform"/>
            <consortium name="The Broad Institute Genome Sequencing Center for Infectious Disease"/>
            <person name="Wu L."/>
            <person name="Ma J."/>
        </authorList>
    </citation>
    <scope>NUCLEOTIDE SEQUENCE [LARGE SCALE GENOMIC DNA]</scope>
    <source>
        <strain evidence="4 5">JCM 13378</strain>
    </source>
</reference>
<dbReference type="Gene3D" id="1.10.357.10">
    <property type="entry name" value="Tetracycline Repressor, domain 2"/>
    <property type="match status" value="1"/>
</dbReference>
<evidence type="ECO:0000313" key="5">
    <source>
        <dbReference type="Proteomes" id="UP001501757"/>
    </source>
</evidence>
<dbReference type="EMBL" id="BAAAEI010000011">
    <property type="protein sequence ID" value="GAA0356984.1"/>
    <property type="molecule type" value="Genomic_DNA"/>
</dbReference>
<dbReference type="InterPro" id="IPR039536">
    <property type="entry name" value="TetR_C_Proteobacteria"/>
</dbReference>
<protein>
    <recommendedName>
        <fullName evidence="3">HTH tetR-type domain-containing protein</fullName>
    </recommendedName>
</protein>
<evidence type="ECO:0000259" key="3">
    <source>
        <dbReference type="PROSITE" id="PS50977"/>
    </source>
</evidence>
<dbReference type="SUPFAM" id="SSF46689">
    <property type="entry name" value="Homeodomain-like"/>
    <property type="match status" value="1"/>
</dbReference>
<dbReference type="InterPro" id="IPR009057">
    <property type="entry name" value="Homeodomain-like_sf"/>
</dbReference>
<keyword evidence="1 2" id="KW-0238">DNA-binding</keyword>
<organism evidence="4 5">
    <name type="scientific">Bowmanella denitrificans</name>
    <dbReference type="NCBI Taxonomy" id="366582"/>
    <lineage>
        <taxon>Bacteria</taxon>
        <taxon>Pseudomonadati</taxon>
        <taxon>Pseudomonadota</taxon>
        <taxon>Gammaproteobacteria</taxon>
        <taxon>Alteromonadales</taxon>
        <taxon>Alteromonadaceae</taxon>
        <taxon>Bowmanella</taxon>
    </lineage>
</organism>
<dbReference type="PROSITE" id="PS50977">
    <property type="entry name" value="HTH_TETR_2"/>
    <property type="match status" value="1"/>
</dbReference>
<name>A0ABN0X7D4_9ALTE</name>
<evidence type="ECO:0000256" key="1">
    <source>
        <dbReference type="ARBA" id="ARBA00023125"/>
    </source>
</evidence>
<dbReference type="Gene3D" id="1.10.10.60">
    <property type="entry name" value="Homeodomain-like"/>
    <property type="match status" value="1"/>
</dbReference>
<gene>
    <name evidence="4" type="ORF">GCM10009092_21520</name>
</gene>
<evidence type="ECO:0000256" key="2">
    <source>
        <dbReference type="PROSITE-ProRule" id="PRU00335"/>
    </source>
</evidence>
<sequence length="178" mass="19655">MEGIAKRAGVSKVTLYRRYTDLPGLIMAYVNFHTDQALHAAPQLAKPPAPLTDRQALQDHLSALGYQVLCLITRPDVVLFDNAVSAAQRQYPDIAAALYQAGPAKVLSTLSKNLADYLTEHHLSIEADAAAQMLFALWKGGFYEELQMTGRMRLSPKALQEHVNSRTGWFLAMLQADS</sequence>
<feature type="domain" description="HTH tetR-type" evidence="3">
    <location>
        <begin position="1"/>
        <end position="37"/>
    </location>
</feature>